<evidence type="ECO:0000313" key="3">
    <source>
        <dbReference type="EMBL" id="RVT92905.1"/>
    </source>
</evidence>
<dbReference type="RefSeq" id="WP_127740985.1">
    <property type="nucleotide sequence ID" value="NZ_SACN01000001.1"/>
</dbReference>
<reference evidence="3 4" key="1">
    <citation type="submission" date="2019-01" db="EMBL/GenBank/DDBJ databases">
        <authorList>
            <person name="Chen W.-M."/>
        </authorList>
    </citation>
    <scope>NUCLEOTIDE SEQUENCE [LARGE SCALE GENOMIC DNA]</scope>
    <source>
        <strain evidence="3 4">CCP-7</strain>
    </source>
</reference>
<dbReference type="SUPFAM" id="SSF55073">
    <property type="entry name" value="Nucleotide cyclase"/>
    <property type="match status" value="1"/>
</dbReference>
<gene>
    <name evidence="3" type="ORF">EOD43_03055</name>
</gene>
<dbReference type="GO" id="GO:0035556">
    <property type="term" value="P:intracellular signal transduction"/>
    <property type="evidence" value="ECO:0007669"/>
    <property type="project" value="InterPro"/>
</dbReference>
<dbReference type="EMBL" id="SACN01000001">
    <property type="protein sequence ID" value="RVT92905.1"/>
    <property type="molecule type" value="Genomic_DNA"/>
</dbReference>
<dbReference type="InterPro" id="IPR050697">
    <property type="entry name" value="Adenylyl/Guanylyl_Cyclase_3/4"/>
</dbReference>
<keyword evidence="1" id="KW-0812">Transmembrane</keyword>
<sequence>MTTVDRKLAAILAADVVGYSRLMGLDEEGTLARVKLYFDGLVRPKVAEYRGRVVKTTGDGVLAEFQSVVDAFRCAVEIQQRADGGNVGLPADRHIQLRMGINVGDIIIDSDGDVFGDGVNIAARLEAQAEAGGICISGRARDDLRSIKVRFHDDGEVRLKNIAQPVHVYSLSAEAVRTGRLGMSKRARRNSIRAAIAAGVAIVAIAGGLFAWQRHSTDPDAFIAAEIDRIPCSWLRVAEHSTLDGEQVFALAGASRSAPDALARQIIDDAAAKGVKIQRIETSGVAPLVPQQCGWIEKIKAYRYQGIPRLSVAGGWQRTDAGTSASLAVEVKRLKPHFQIYGISPDGSAGQLGDEAAVNAGAATADGNRTVPLNADHSGWSGLVLVESDKPIAPGTVESVLSQTVGGDQFDEIAKRDDQRFELLWVNVPQL</sequence>
<evidence type="ECO:0000256" key="1">
    <source>
        <dbReference type="SAM" id="Phobius"/>
    </source>
</evidence>
<dbReference type="PANTHER" id="PTHR43081:SF19">
    <property type="entry name" value="PH-SENSITIVE ADENYLATE CYCLASE RV1264"/>
    <property type="match status" value="1"/>
</dbReference>
<keyword evidence="1" id="KW-1133">Transmembrane helix</keyword>
<dbReference type="OrthoDB" id="9801841at2"/>
<dbReference type="InterPro" id="IPR001054">
    <property type="entry name" value="A/G_cyclase"/>
</dbReference>
<dbReference type="PROSITE" id="PS50125">
    <property type="entry name" value="GUANYLATE_CYCLASE_2"/>
    <property type="match status" value="1"/>
</dbReference>
<dbReference type="Pfam" id="PF00211">
    <property type="entry name" value="Guanylate_cyc"/>
    <property type="match status" value="1"/>
</dbReference>
<evidence type="ECO:0000313" key="4">
    <source>
        <dbReference type="Proteomes" id="UP000282971"/>
    </source>
</evidence>
<evidence type="ECO:0000259" key="2">
    <source>
        <dbReference type="PROSITE" id="PS50125"/>
    </source>
</evidence>
<dbReference type="Proteomes" id="UP000282971">
    <property type="component" value="Unassembled WGS sequence"/>
</dbReference>
<protein>
    <submittedName>
        <fullName evidence="3">Adenylate/guanylate cyclase domain-containing protein</fullName>
    </submittedName>
</protein>
<feature type="transmembrane region" description="Helical" evidence="1">
    <location>
        <begin position="192"/>
        <end position="212"/>
    </location>
</feature>
<dbReference type="InterPro" id="IPR029787">
    <property type="entry name" value="Nucleotide_cyclase"/>
</dbReference>
<dbReference type="Gene3D" id="3.30.70.1230">
    <property type="entry name" value="Nucleotide cyclase"/>
    <property type="match status" value="1"/>
</dbReference>
<dbReference type="CDD" id="cd07302">
    <property type="entry name" value="CHD"/>
    <property type="match status" value="1"/>
</dbReference>
<name>A0A437M5S8_9SPHN</name>
<dbReference type="GO" id="GO:0006171">
    <property type="term" value="P:cAMP biosynthetic process"/>
    <property type="evidence" value="ECO:0007669"/>
    <property type="project" value="TreeGrafter"/>
</dbReference>
<dbReference type="AlphaFoldDB" id="A0A437M5S8"/>
<feature type="domain" description="Guanylate cyclase" evidence="2">
    <location>
        <begin position="10"/>
        <end position="126"/>
    </location>
</feature>
<dbReference type="GO" id="GO:0004016">
    <property type="term" value="F:adenylate cyclase activity"/>
    <property type="evidence" value="ECO:0007669"/>
    <property type="project" value="UniProtKB-ARBA"/>
</dbReference>
<dbReference type="PANTHER" id="PTHR43081">
    <property type="entry name" value="ADENYLATE CYCLASE, TERMINAL-DIFFERENTIATION SPECIFIC-RELATED"/>
    <property type="match status" value="1"/>
</dbReference>
<proteinExistence type="predicted"/>
<organism evidence="3 4">
    <name type="scientific">Sphingomonas crocodyli</name>
    <dbReference type="NCBI Taxonomy" id="1979270"/>
    <lineage>
        <taxon>Bacteria</taxon>
        <taxon>Pseudomonadati</taxon>
        <taxon>Pseudomonadota</taxon>
        <taxon>Alphaproteobacteria</taxon>
        <taxon>Sphingomonadales</taxon>
        <taxon>Sphingomonadaceae</taxon>
        <taxon>Sphingomonas</taxon>
    </lineage>
</organism>
<comment type="caution">
    <text evidence="3">The sequence shown here is derived from an EMBL/GenBank/DDBJ whole genome shotgun (WGS) entry which is preliminary data.</text>
</comment>
<accession>A0A437M5S8</accession>
<keyword evidence="1" id="KW-0472">Membrane</keyword>
<keyword evidence="4" id="KW-1185">Reference proteome</keyword>